<comment type="catalytic activity">
    <reaction evidence="2">
        <text>2 GTP = 3',3'-c-di-GMP + 2 diphosphate</text>
        <dbReference type="Rhea" id="RHEA:24898"/>
        <dbReference type="ChEBI" id="CHEBI:33019"/>
        <dbReference type="ChEBI" id="CHEBI:37565"/>
        <dbReference type="ChEBI" id="CHEBI:58805"/>
        <dbReference type="EC" id="2.7.7.65"/>
    </reaction>
</comment>
<dbReference type="Proteomes" id="UP000433577">
    <property type="component" value="Chromosome 3"/>
</dbReference>
<evidence type="ECO:0000259" key="4">
    <source>
        <dbReference type="PROSITE" id="PS50887"/>
    </source>
</evidence>
<keyword evidence="6" id="KW-1185">Reference proteome</keyword>
<dbReference type="KEGG" id="pacs:FAZ98_26715"/>
<dbReference type="EMBL" id="CP046915">
    <property type="protein sequence ID" value="QGZ65362.1"/>
    <property type="molecule type" value="Genomic_DNA"/>
</dbReference>
<reference evidence="5 6" key="1">
    <citation type="submission" date="2019-12" db="EMBL/GenBank/DDBJ databases">
        <title>Paraburkholderia acidiphila 7Q-K02 sp. nov and Paraburkholderia acidisoli DHF22 sp. nov., two strains isolated from forest soil.</title>
        <authorList>
            <person name="Gao Z."/>
            <person name="Qiu L."/>
        </authorList>
    </citation>
    <scope>NUCLEOTIDE SEQUENCE [LARGE SCALE GENOMIC DNA]</scope>
    <source>
        <strain evidence="5 6">DHF22</strain>
    </source>
</reference>
<dbReference type="SMART" id="SM00267">
    <property type="entry name" value="GGDEF"/>
    <property type="match status" value="1"/>
</dbReference>
<dbReference type="GO" id="GO:0043709">
    <property type="term" value="P:cell adhesion involved in single-species biofilm formation"/>
    <property type="evidence" value="ECO:0007669"/>
    <property type="project" value="TreeGrafter"/>
</dbReference>
<dbReference type="SUPFAM" id="SSF55073">
    <property type="entry name" value="Nucleotide cyclase"/>
    <property type="match status" value="1"/>
</dbReference>
<name>A0A7Z2JH59_9BURK</name>
<feature type="transmembrane region" description="Helical" evidence="3">
    <location>
        <begin position="196"/>
        <end position="219"/>
    </location>
</feature>
<evidence type="ECO:0000256" key="2">
    <source>
        <dbReference type="ARBA" id="ARBA00034247"/>
    </source>
</evidence>
<dbReference type="Pfam" id="PF00990">
    <property type="entry name" value="GGDEF"/>
    <property type="match status" value="1"/>
</dbReference>
<feature type="domain" description="GGDEF" evidence="4">
    <location>
        <begin position="256"/>
        <end position="383"/>
    </location>
</feature>
<dbReference type="GO" id="GO:0052621">
    <property type="term" value="F:diguanylate cyclase activity"/>
    <property type="evidence" value="ECO:0007669"/>
    <property type="project" value="UniProtKB-EC"/>
</dbReference>
<organism evidence="5 6">
    <name type="scientific">Paraburkholderia acidisoli</name>
    <dbReference type="NCBI Taxonomy" id="2571748"/>
    <lineage>
        <taxon>Bacteria</taxon>
        <taxon>Pseudomonadati</taxon>
        <taxon>Pseudomonadota</taxon>
        <taxon>Betaproteobacteria</taxon>
        <taxon>Burkholderiales</taxon>
        <taxon>Burkholderiaceae</taxon>
        <taxon>Paraburkholderia</taxon>
    </lineage>
</organism>
<accession>A0A7Z2JH59</accession>
<dbReference type="NCBIfam" id="TIGR00254">
    <property type="entry name" value="GGDEF"/>
    <property type="match status" value="1"/>
</dbReference>
<feature type="transmembrane region" description="Helical" evidence="3">
    <location>
        <begin position="37"/>
        <end position="55"/>
    </location>
</feature>
<dbReference type="Gene3D" id="3.30.70.270">
    <property type="match status" value="1"/>
</dbReference>
<keyword evidence="3" id="KW-1133">Transmembrane helix</keyword>
<feature type="transmembrane region" description="Helical" evidence="3">
    <location>
        <begin position="168"/>
        <end position="190"/>
    </location>
</feature>
<dbReference type="PROSITE" id="PS50887">
    <property type="entry name" value="GGDEF"/>
    <property type="match status" value="1"/>
</dbReference>
<dbReference type="InterPro" id="IPR000160">
    <property type="entry name" value="GGDEF_dom"/>
</dbReference>
<evidence type="ECO:0000313" key="5">
    <source>
        <dbReference type="EMBL" id="QGZ65362.1"/>
    </source>
</evidence>
<dbReference type="OrthoDB" id="23692at2"/>
<feature type="transmembrane region" description="Helical" evidence="3">
    <location>
        <begin position="95"/>
        <end position="114"/>
    </location>
</feature>
<evidence type="ECO:0000256" key="1">
    <source>
        <dbReference type="ARBA" id="ARBA00012528"/>
    </source>
</evidence>
<proteinExistence type="predicted"/>
<gene>
    <name evidence="5" type="ORF">FAZ98_26715</name>
</gene>
<feature type="transmembrane region" description="Helical" evidence="3">
    <location>
        <begin position="129"/>
        <end position="147"/>
    </location>
</feature>
<keyword evidence="3" id="KW-0472">Membrane</keyword>
<dbReference type="GO" id="GO:1902201">
    <property type="term" value="P:negative regulation of bacterial-type flagellum-dependent cell motility"/>
    <property type="evidence" value="ECO:0007669"/>
    <property type="project" value="TreeGrafter"/>
</dbReference>
<dbReference type="PANTHER" id="PTHR45138:SF9">
    <property type="entry name" value="DIGUANYLATE CYCLASE DGCM-RELATED"/>
    <property type="match status" value="1"/>
</dbReference>
<dbReference type="PANTHER" id="PTHR45138">
    <property type="entry name" value="REGULATORY COMPONENTS OF SENSORY TRANSDUCTION SYSTEM"/>
    <property type="match status" value="1"/>
</dbReference>
<dbReference type="AlphaFoldDB" id="A0A7Z2JH59"/>
<evidence type="ECO:0000256" key="3">
    <source>
        <dbReference type="SAM" id="Phobius"/>
    </source>
</evidence>
<protein>
    <recommendedName>
        <fullName evidence="1">diguanylate cyclase</fullName>
        <ecNumber evidence="1">2.7.7.65</ecNumber>
    </recommendedName>
</protein>
<dbReference type="EC" id="2.7.7.65" evidence="1"/>
<dbReference type="InterPro" id="IPR043128">
    <property type="entry name" value="Rev_trsase/Diguanyl_cyclase"/>
</dbReference>
<feature type="transmembrane region" description="Helical" evidence="3">
    <location>
        <begin position="12"/>
        <end position="30"/>
    </location>
</feature>
<dbReference type="InterPro" id="IPR029787">
    <property type="entry name" value="Nucleotide_cyclase"/>
</dbReference>
<dbReference type="InterPro" id="IPR050469">
    <property type="entry name" value="Diguanylate_Cyclase"/>
</dbReference>
<evidence type="ECO:0000313" key="6">
    <source>
        <dbReference type="Proteomes" id="UP000433577"/>
    </source>
</evidence>
<feature type="transmembrane region" description="Helical" evidence="3">
    <location>
        <begin position="67"/>
        <end position="86"/>
    </location>
</feature>
<dbReference type="CDD" id="cd01949">
    <property type="entry name" value="GGDEF"/>
    <property type="match status" value="1"/>
</dbReference>
<sequence length="383" mass="40881">MFHHIDTETLRLCSVLASTAFGLVFALVRFDVEGRRYCYHWSASSLLYAATLIGFEHSAGHPLFKAALLGSLAFTNVLIVSGLRVFDGKTPFRPWMAWPVAGCVAAQLAPAWVLSDPKLVAVATEVCDTLAVAISAGIVGVSCLVGLHRERANAAADSTFMPSRGRRLAGLAMLGYLPGYAIAIAGYLWNGPALDLLALIPMLSDQLLLGVLNLGLLAMPAERAQQRLRAAALRDPLTGVWNRAGFAAQSRRLIAPGATLLAIDLDHFKQINDHHGHLAGDTVLKAVAVLACAEVESLGGEFGRIGGDEFLAVLPAERAPYAQVCARQIQQACRRPLDGLPPWTASIGLAQIEAGETDYAAALQRADRALYRAKVDGRDKVTA</sequence>
<keyword evidence="3" id="KW-0812">Transmembrane</keyword>
<dbReference type="RefSeq" id="WP_158955720.1">
    <property type="nucleotide sequence ID" value="NZ_CP046915.1"/>
</dbReference>
<dbReference type="GO" id="GO:0005886">
    <property type="term" value="C:plasma membrane"/>
    <property type="evidence" value="ECO:0007669"/>
    <property type="project" value="TreeGrafter"/>
</dbReference>